<dbReference type="EMBL" id="CP144696">
    <property type="protein sequence ID" value="WVZ12118.1"/>
    <property type="molecule type" value="Genomic_DNA"/>
</dbReference>
<proteinExistence type="predicted"/>
<gene>
    <name evidence="2" type="ORF">V8G54_016648</name>
</gene>
<evidence type="ECO:0000256" key="1">
    <source>
        <dbReference type="SAM" id="MobiDB-lite"/>
    </source>
</evidence>
<dbReference type="AlphaFoldDB" id="A0AAQ3NND9"/>
<name>A0AAQ3NND9_VIGMU</name>
<sequence>MNQAWVPQVVKSTLTENLRSSLKPHSLAELHTVTGQEFGENTAQGSQHGPSGVDDFKFTVFSKSLRVSRKPSSVPTIVTREFTSEVRWGLTGEWAQILDTVWAVPWASRGNRFRGCFPHGNPSTGNVRSGGGELDCLASQ</sequence>
<reference evidence="2 3" key="1">
    <citation type="journal article" date="2023" name="Life. Sci Alliance">
        <title>Evolutionary insights into 3D genome organization and epigenetic landscape of Vigna mungo.</title>
        <authorList>
            <person name="Junaid A."/>
            <person name="Singh B."/>
            <person name="Bhatia S."/>
        </authorList>
    </citation>
    <scope>NUCLEOTIDE SEQUENCE [LARGE SCALE GENOMIC DNA]</scope>
    <source>
        <strain evidence="2">Urdbean</strain>
    </source>
</reference>
<accession>A0AAQ3NND9</accession>
<organism evidence="2 3">
    <name type="scientific">Vigna mungo</name>
    <name type="common">Black gram</name>
    <name type="synonym">Phaseolus mungo</name>
    <dbReference type="NCBI Taxonomy" id="3915"/>
    <lineage>
        <taxon>Eukaryota</taxon>
        <taxon>Viridiplantae</taxon>
        <taxon>Streptophyta</taxon>
        <taxon>Embryophyta</taxon>
        <taxon>Tracheophyta</taxon>
        <taxon>Spermatophyta</taxon>
        <taxon>Magnoliopsida</taxon>
        <taxon>eudicotyledons</taxon>
        <taxon>Gunneridae</taxon>
        <taxon>Pentapetalae</taxon>
        <taxon>rosids</taxon>
        <taxon>fabids</taxon>
        <taxon>Fabales</taxon>
        <taxon>Fabaceae</taxon>
        <taxon>Papilionoideae</taxon>
        <taxon>50 kb inversion clade</taxon>
        <taxon>NPAAA clade</taxon>
        <taxon>indigoferoid/millettioid clade</taxon>
        <taxon>Phaseoleae</taxon>
        <taxon>Vigna</taxon>
    </lineage>
</organism>
<feature type="region of interest" description="Disordered" evidence="1">
    <location>
        <begin position="120"/>
        <end position="140"/>
    </location>
</feature>
<dbReference type="Proteomes" id="UP001374535">
    <property type="component" value="Chromosome 5"/>
</dbReference>
<keyword evidence="3" id="KW-1185">Reference proteome</keyword>
<evidence type="ECO:0000313" key="3">
    <source>
        <dbReference type="Proteomes" id="UP001374535"/>
    </source>
</evidence>
<protein>
    <submittedName>
        <fullName evidence="2">Uncharacterized protein</fullName>
    </submittedName>
</protein>
<evidence type="ECO:0000313" key="2">
    <source>
        <dbReference type="EMBL" id="WVZ12118.1"/>
    </source>
</evidence>